<dbReference type="Gene3D" id="1.10.238.10">
    <property type="entry name" value="EF-hand"/>
    <property type="match status" value="2"/>
</dbReference>
<dbReference type="GO" id="GO:0008218">
    <property type="term" value="P:bioluminescence"/>
    <property type="evidence" value="ECO:0007669"/>
    <property type="project" value="UniProtKB-KW"/>
</dbReference>
<evidence type="ECO:0000259" key="6">
    <source>
        <dbReference type="PROSITE" id="PS50222"/>
    </source>
</evidence>
<dbReference type="InterPro" id="IPR002048">
    <property type="entry name" value="EF_hand_dom"/>
</dbReference>
<evidence type="ECO:0000313" key="7">
    <source>
        <dbReference type="EnsemblMetazoa" id="CLYHEMP005810.1"/>
    </source>
</evidence>
<dbReference type="InterPro" id="IPR011992">
    <property type="entry name" value="EF-hand-dom_pair"/>
</dbReference>
<evidence type="ECO:0000256" key="3">
    <source>
        <dbReference type="ARBA" id="ARBA00022837"/>
    </source>
</evidence>
<keyword evidence="8" id="KW-1185">Reference proteome</keyword>
<accession>A0A7M5V9E5</accession>
<keyword evidence="4" id="KW-0455">Luminescence</keyword>
<name>A0A7M5V9E5_9CNID</name>
<dbReference type="PROSITE" id="PS00018">
    <property type="entry name" value="EF_HAND_1"/>
    <property type="match status" value="3"/>
</dbReference>
<dbReference type="InterPro" id="IPR050145">
    <property type="entry name" value="Centrin_CML-like"/>
</dbReference>
<evidence type="ECO:0000256" key="2">
    <source>
        <dbReference type="ARBA" id="ARBA00022737"/>
    </source>
</evidence>
<evidence type="ECO:0000313" key="8">
    <source>
        <dbReference type="Proteomes" id="UP000594262"/>
    </source>
</evidence>
<dbReference type="FunFam" id="1.10.238.10:FF:000527">
    <property type="entry name" value="Calmodulin-3"/>
    <property type="match status" value="1"/>
</dbReference>
<comment type="similarity">
    <text evidence="1">Belongs to the aequorin family.</text>
</comment>
<proteinExistence type="inferred from homology"/>
<feature type="domain" description="EF-hand" evidence="6">
    <location>
        <begin position="143"/>
        <end position="178"/>
    </location>
</feature>
<keyword evidence="5" id="KW-0599">Photoprotein</keyword>
<evidence type="ECO:0000256" key="4">
    <source>
        <dbReference type="ARBA" id="ARBA00023223"/>
    </source>
</evidence>
<reference evidence="7" key="1">
    <citation type="submission" date="2021-01" db="UniProtKB">
        <authorList>
            <consortium name="EnsemblMetazoa"/>
        </authorList>
    </citation>
    <scope>IDENTIFICATION</scope>
</reference>
<dbReference type="PROSITE" id="PS50222">
    <property type="entry name" value="EF_HAND_2"/>
    <property type="match status" value="3"/>
</dbReference>
<evidence type="ECO:0000256" key="1">
    <source>
        <dbReference type="ARBA" id="ARBA00007828"/>
    </source>
</evidence>
<dbReference type="EnsemblMetazoa" id="CLYHEMT005810.1">
    <property type="protein sequence ID" value="CLYHEMP005810.1"/>
    <property type="gene ID" value="CLYHEMG005810"/>
</dbReference>
<dbReference type="InterPro" id="IPR018247">
    <property type="entry name" value="EF_Hand_1_Ca_BS"/>
</dbReference>
<protein>
    <recommendedName>
        <fullName evidence="6">EF-hand domain-containing protein</fullName>
    </recommendedName>
</protein>
<dbReference type="Pfam" id="PF13499">
    <property type="entry name" value="EF-hand_7"/>
    <property type="match status" value="2"/>
</dbReference>
<keyword evidence="2" id="KW-0677">Repeat</keyword>
<feature type="domain" description="EF-hand" evidence="6">
    <location>
        <begin position="183"/>
        <end position="211"/>
    </location>
</feature>
<organism evidence="7 8">
    <name type="scientific">Clytia hemisphaerica</name>
    <dbReference type="NCBI Taxonomy" id="252671"/>
    <lineage>
        <taxon>Eukaryota</taxon>
        <taxon>Metazoa</taxon>
        <taxon>Cnidaria</taxon>
        <taxon>Hydrozoa</taxon>
        <taxon>Hydroidolina</taxon>
        <taxon>Leptothecata</taxon>
        <taxon>Obeliida</taxon>
        <taxon>Clytiidae</taxon>
        <taxon>Clytia</taxon>
    </lineage>
</organism>
<dbReference type="SMART" id="SM00054">
    <property type="entry name" value="EFh"/>
    <property type="match status" value="4"/>
</dbReference>
<dbReference type="AlphaFoldDB" id="A0A7M5V9E5"/>
<dbReference type="CDD" id="cd00051">
    <property type="entry name" value="EFh"/>
    <property type="match status" value="2"/>
</dbReference>
<feature type="domain" description="EF-hand" evidence="6">
    <location>
        <begin position="69"/>
        <end position="104"/>
    </location>
</feature>
<dbReference type="SUPFAM" id="SSF47473">
    <property type="entry name" value="EF-hand"/>
    <property type="match status" value="1"/>
</dbReference>
<evidence type="ECO:0000256" key="5">
    <source>
        <dbReference type="ARBA" id="ARBA00023262"/>
    </source>
</evidence>
<sequence length="223" mass="26041">KLNRYQIRQKNQKDSTNNTMLKMRMNITRIRCGCFFRKLARKPKRGRRMSRNQRTQKSIDHIKNSVTSKQYEELKNAFIAFDRNCDGFIDSEDLGYVMGKLGHDLSSKEVKKVFKDICKHSNGKMDFTDFVEMMAQDKLVLTTSEQEILAAFQFLDQNHDGYITIDELLQRFHGCLSDTEASRLMCEADANGDGKIDFNEFKHMMFNQERSISLAQSEVELYS</sequence>
<keyword evidence="3" id="KW-0106">Calcium</keyword>
<dbReference type="GO" id="GO:0005509">
    <property type="term" value="F:calcium ion binding"/>
    <property type="evidence" value="ECO:0007669"/>
    <property type="project" value="InterPro"/>
</dbReference>
<dbReference type="Proteomes" id="UP000594262">
    <property type="component" value="Unplaced"/>
</dbReference>
<dbReference type="PANTHER" id="PTHR23050">
    <property type="entry name" value="CALCIUM BINDING PROTEIN"/>
    <property type="match status" value="1"/>
</dbReference>
<dbReference type="OrthoDB" id="429467at2759"/>